<name>W2GTF5_PHYNI</name>
<dbReference type="AlphaFoldDB" id="W2GTF5"/>
<protein>
    <submittedName>
        <fullName evidence="1">Uncharacterized protein</fullName>
    </submittedName>
</protein>
<dbReference type="Proteomes" id="UP000053236">
    <property type="component" value="Unassembled WGS sequence"/>
</dbReference>
<sequence length="62" mass="6898">MRLGHVHHRAIADLETTKIVDGLRNHAAKMLNALYRARMVDLEALTRPSPVLPQIAEAANVM</sequence>
<evidence type="ECO:0000313" key="1">
    <source>
        <dbReference type="EMBL" id="ETK85610.1"/>
    </source>
</evidence>
<gene>
    <name evidence="1" type="ORF">L915_09637</name>
</gene>
<organism evidence="1">
    <name type="scientific">Phytophthora nicotianae</name>
    <name type="common">Potato buckeye rot agent</name>
    <name type="synonym">Phytophthora parasitica</name>
    <dbReference type="NCBI Taxonomy" id="4792"/>
    <lineage>
        <taxon>Eukaryota</taxon>
        <taxon>Sar</taxon>
        <taxon>Stramenopiles</taxon>
        <taxon>Oomycota</taxon>
        <taxon>Peronosporomycetes</taxon>
        <taxon>Peronosporales</taxon>
        <taxon>Peronosporaceae</taxon>
        <taxon>Phytophthora</taxon>
    </lineage>
</organism>
<reference evidence="1" key="1">
    <citation type="submission" date="2013-11" db="EMBL/GenBank/DDBJ databases">
        <title>The Genome Sequence of Phytophthora parasitica CJ02B3.</title>
        <authorList>
            <consortium name="The Broad Institute Genomics Platform"/>
            <person name="Russ C."/>
            <person name="Tyler B."/>
            <person name="Panabieres F."/>
            <person name="Shan W."/>
            <person name="Tripathy S."/>
            <person name="Grunwald N."/>
            <person name="Machado M."/>
            <person name="Johnson C.S."/>
            <person name="Arredondo F."/>
            <person name="Hong C."/>
            <person name="Coffey M."/>
            <person name="Young S.K."/>
            <person name="Zeng Q."/>
            <person name="Gargeya S."/>
            <person name="Fitzgerald M."/>
            <person name="Abouelleil A."/>
            <person name="Alvarado L."/>
            <person name="Chapman S.B."/>
            <person name="Gainer-Dewar J."/>
            <person name="Goldberg J."/>
            <person name="Griggs A."/>
            <person name="Gujja S."/>
            <person name="Hansen M."/>
            <person name="Howarth C."/>
            <person name="Imamovic A."/>
            <person name="Ireland A."/>
            <person name="Larimer J."/>
            <person name="McCowan C."/>
            <person name="Murphy C."/>
            <person name="Pearson M."/>
            <person name="Poon T.W."/>
            <person name="Priest M."/>
            <person name="Roberts A."/>
            <person name="Saif S."/>
            <person name="Shea T."/>
            <person name="Sykes S."/>
            <person name="Wortman J."/>
            <person name="Nusbaum C."/>
            <person name="Birren B."/>
        </authorList>
    </citation>
    <scope>NUCLEOTIDE SEQUENCE [LARGE SCALE GENOMIC DNA]</scope>
    <source>
        <strain evidence="1">CJ02B3</strain>
    </source>
</reference>
<accession>W2GTF5</accession>
<proteinExistence type="predicted"/>
<dbReference type="EMBL" id="KI686543">
    <property type="protein sequence ID" value="ETK85610.1"/>
    <property type="molecule type" value="Genomic_DNA"/>
</dbReference>